<keyword evidence="5 7" id="KW-1133">Transmembrane helix</keyword>
<keyword evidence="3" id="KW-1003">Cell membrane</keyword>
<feature type="transmembrane region" description="Helical" evidence="7">
    <location>
        <begin position="49"/>
        <end position="73"/>
    </location>
</feature>
<comment type="similarity">
    <text evidence="2">Belongs to the DedA family.</text>
</comment>
<dbReference type="RefSeq" id="WP_252443844.1">
    <property type="nucleotide sequence ID" value="NZ_JAGSOV010000062.1"/>
</dbReference>
<dbReference type="Proteomes" id="UP001165283">
    <property type="component" value="Unassembled WGS sequence"/>
</dbReference>
<feature type="transmembrane region" description="Helical" evidence="7">
    <location>
        <begin position="170"/>
        <end position="188"/>
    </location>
</feature>
<feature type="domain" description="VTT" evidence="8">
    <location>
        <begin position="26"/>
        <end position="155"/>
    </location>
</feature>
<evidence type="ECO:0000256" key="2">
    <source>
        <dbReference type="ARBA" id="ARBA00010792"/>
    </source>
</evidence>
<evidence type="ECO:0000256" key="5">
    <source>
        <dbReference type="ARBA" id="ARBA00022989"/>
    </source>
</evidence>
<organism evidence="9 10">
    <name type="scientific">Pseudonocardia humida</name>
    <dbReference type="NCBI Taxonomy" id="2800819"/>
    <lineage>
        <taxon>Bacteria</taxon>
        <taxon>Bacillati</taxon>
        <taxon>Actinomycetota</taxon>
        <taxon>Actinomycetes</taxon>
        <taxon>Pseudonocardiales</taxon>
        <taxon>Pseudonocardiaceae</taxon>
        <taxon>Pseudonocardia</taxon>
    </lineage>
</organism>
<sequence length="199" mass="21528">MFSIVDRMGSVGVGLLILLENLIPPIPSEVVLPLAGFRASTGALNVVAVWIWSTAGSVVGAALLYGLGAWLGYDRLHRLAGHRWFVITSQKDLERGQKFFEDHGSKVVLLGRFVPFLRSVVSIPAGVVGMPLVKFLTLTTLGSGVWNAAFVALGWLLGERWDSVERWLGPVSYVVIGLLVVGLIVLIVRKVRSREPAGS</sequence>
<dbReference type="PANTHER" id="PTHR42709">
    <property type="entry name" value="ALKALINE PHOSPHATASE LIKE PROTEIN"/>
    <property type="match status" value="1"/>
</dbReference>
<evidence type="ECO:0000256" key="1">
    <source>
        <dbReference type="ARBA" id="ARBA00004651"/>
    </source>
</evidence>
<evidence type="ECO:0000259" key="8">
    <source>
        <dbReference type="Pfam" id="PF09335"/>
    </source>
</evidence>
<evidence type="ECO:0000256" key="6">
    <source>
        <dbReference type="ARBA" id="ARBA00023136"/>
    </source>
</evidence>
<keyword evidence="10" id="KW-1185">Reference proteome</keyword>
<feature type="transmembrane region" description="Helical" evidence="7">
    <location>
        <begin position="135"/>
        <end position="158"/>
    </location>
</feature>
<dbReference type="InterPro" id="IPR032816">
    <property type="entry name" value="VTT_dom"/>
</dbReference>
<keyword evidence="6 7" id="KW-0472">Membrane</keyword>
<accession>A0ABT1A805</accession>
<evidence type="ECO:0000256" key="3">
    <source>
        <dbReference type="ARBA" id="ARBA00022475"/>
    </source>
</evidence>
<reference evidence="9" key="1">
    <citation type="submission" date="2021-04" db="EMBL/GenBank/DDBJ databases">
        <title>Pseudonocardia sp. nov., isolated from sandy soil of mangrove forest.</title>
        <authorList>
            <person name="Zan Z."/>
            <person name="Huang R."/>
            <person name="Liu W."/>
        </authorList>
    </citation>
    <scope>NUCLEOTIDE SEQUENCE</scope>
    <source>
        <strain evidence="9">S2-4</strain>
    </source>
</reference>
<comment type="subcellular location">
    <subcellularLocation>
        <location evidence="1">Cell membrane</location>
        <topology evidence="1">Multi-pass membrane protein</topology>
    </subcellularLocation>
</comment>
<dbReference type="Pfam" id="PF09335">
    <property type="entry name" value="VTT_dom"/>
    <property type="match status" value="1"/>
</dbReference>
<evidence type="ECO:0000313" key="10">
    <source>
        <dbReference type="Proteomes" id="UP001165283"/>
    </source>
</evidence>
<gene>
    <name evidence="9" type="ORF">KDL28_29225</name>
</gene>
<name>A0ABT1A805_9PSEU</name>
<evidence type="ECO:0000256" key="7">
    <source>
        <dbReference type="SAM" id="Phobius"/>
    </source>
</evidence>
<dbReference type="InterPro" id="IPR051311">
    <property type="entry name" value="DedA_domain"/>
</dbReference>
<comment type="caution">
    <text evidence="9">The sequence shown here is derived from an EMBL/GenBank/DDBJ whole genome shotgun (WGS) entry which is preliminary data.</text>
</comment>
<evidence type="ECO:0000313" key="9">
    <source>
        <dbReference type="EMBL" id="MCO1659160.1"/>
    </source>
</evidence>
<dbReference type="EMBL" id="JAGSOV010000062">
    <property type="protein sequence ID" value="MCO1659160.1"/>
    <property type="molecule type" value="Genomic_DNA"/>
</dbReference>
<dbReference type="PANTHER" id="PTHR42709:SF6">
    <property type="entry name" value="UNDECAPRENYL PHOSPHATE TRANSPORTER A"/>
    <property type="match status" value="1"/>
</dbReference>
<keyword evidence="4 7" id="KW-0812">Transmembrane</keyword>
<protein>
    <submittedName>
        <fullName evidence="9">DedA family protein</fullName>
    </submittedName>
</protein>
<evidence type="ECO:0000256" key="4">
    <source>
        <dbReference type="ARBA" id="ARBA00022692"/>
    </source>
</evidence>
<proteinExistence type="inferred from homology"/>